<keyword evidence="1" id="KW-0732">Signal</keyword>
<sequence>MNAKISILIILCVFISIPAIADHRNEDNVCFYSKDNYSEKEDGTKFCVPYYTEDEWLFSQWNNNIASIKIPFNLRVDVFSDYSFLGKAASFYKNTNAAELATYGLTADISSYRVLPKNLYSENHRVIFNYHSDIFPEKYFSYDYYVNNGHSILLTKQSQPIDANGQSSYLFYSHAGQIMTAFIGQGFDRNLYCLSPVDRRSNNLDANVAFTYCDFNNSGQNWFPQVVENKLRLVNLGTGTALSLDQIGFYVRLHTGPTNILYGGRNEHSPQSVFIDENTVWFDESTIDTWKENAVRPFLQYKETLESNGVNDHREVITHRLDQPDDTYIYLGNKDGLNHIYYNAETQYLMAYNKLSEGKALIESSCLSLLNDGSDKPSAISFTYHRSNYSDNSLEYRCDNGVAYNMYNKKWYFMADWEYHYLVNGYKNKILHFYMNDKPQYINFRGVLTGPKLGEYIGAAVNFNERTPHDAVFINSPALGYVLDVEKSICALDGLTDDKGMHYSALNATWSATGVGVWDVSLSRDYIPWLLAQISHKLHTSEWTTGLDAYLQKVGTLETFFETNKDHPVDEAIWQQTKALLVEFLHTYNSTEYQQVWHQVAYILNRIEVMMEAKT</sequence>
<dbReference type="STRING" id="631.CH53_619"/>
<dbReference type="GO" id="GO:0016740">
    <property type="term" value="F:transferase activity"/>
    <property type="evidence" value="ECO:0007669"/>
    <property type="project" value="UniProtKB-KW"/>
</dbReference>
<feature type="chain" id="PRO_5006693152" evidence="1">
    <location>
        <begin position="22"/>
        <end position="615"/>
    </location>
</feature>
<dbReference type="Gene3D" id="2.60.20.10">
    <property type="entry name" value="Crystallins"/>
    <property type="match status" value="1"/>
</dbReference>
<dbReference type="eggNOG" id="ENOG5030HWR">
    <property type="taxonomic scope" value="Bacteria"/>
</dbReference>
<accession>A0A0T9M7N3</accession>
<dbReference type="AlphaFoldDB" id="A0A0T9M7N3"/>
<organism evidence="2 3">
    <name type="scientific">Yersinia intermedia</name>
    <dbReference type="NCBI Taxonomy" id="631"/>
    <lineage>
        <taxon>Bacteria</taxon>
        <taxon>Pseudomonadati</taxon>
        <taxon>Pseudomonadota</taxon>
        <taxon>Gammaproteobacteria</taxon>
        <taxon>Enterobacterales</taxon>
        <taxon>Yersiniaceae</taxon>
        <taxon>Yersinia</taxon>
    </lineage>
</organism>
<proteinExistence type="predicted"/>
<dbReference type="Proteomes" id="UP000038750">
    <property type="component" value="Unassembled WGS sequence"/>
</dbReference>
<reference evidence="2 3" key="1">
    <citation type="submission" date="2015-03" db="EMBL/GenBank/DDBJ databases">
        <authorList>
            <person name="Murphy D."/>
        </authorList>
    </citation>
    <scope>NUCLEOTIDE SEQUENCE [LARGE SCALE GENOMIC DNA]</scope>
    <source>
        <strain evidence="2 3">BR165/97</strain>
    </source>
</reference>
<dbReference type="EMBL" id="CPZJ01000007">
    <property type="protein sequence ID" value="CNF74309.1"/>
    <property type="molecule type" value="Genomic_DNA"/>
</dbReference>
<name>A0A0T9M7N3_YERIN</name>
<evidence type="ECO:0000313" key="3">
    <source>
        <dbReference type="Proteomes" id="UP000038750"/>
    </source>
</evidence>
<keyword evidence="2" id="KW-0808">Transferase</keyword>
<evidence type="ECO:0000256" key="1">
    <source>
        <dbReference type="SAM" id="SignalP"/>
    </source>
</evidence>
<evidence type="ECO:0000313" key="2">
    <source>
        <dbReference type="EMBL" id="CNF74309.1"/>
    </source>
</evidence>
<dbReference type="RefSeq" id="WP_050073509.1">
    <property type="nucleotide sequence ID" value="NZ_CABHXW010000035.1"/>
</dbReference>
<feature type="signal peptide" evidence="1">
    <location>
        <begin position="1"/>
        <end position="21"/>
    </location>
</feature>
<protein>
    <submittedName>
        <fullName evidence="2">Acetyltransferase domain-containing protein</fullName>
    </submittedName>
</protein>
<gene>
    <name evidence="2" type="ORF">ERS008530_01994</name>
</gene>